<sequence length="451" mass="51250">MQSPKSSVGSKSSNGWKDIQFRYHQNDEGIAEVLRTSWIRRLNLRPTSPIGTNKDDPPPIPPPIAVNSPSSTGSGATVLCHRTTISTDESRTQSSIYNARTTPFLNRFLTHHKDKPSLKTDPESCSFSGFGPFQLKNRTTLIDPDKVSGLGNDDHLMHDCLELQEGDGNCEIRDLGQDVRWNLNYTRDSCENDCSRVVEQKEGEEQKRENNSLLHQNWLSINHKTLFTEKVLLSNEGNFKDKKQMDSFPEKRIADDVQRIPHSRFFRYLSASKKHECLRGNRQDQISSTSKCLFGPSEEEKNKIINSNLDSHNMNNPRCSPSWTAIAAGDLRRFEQRLSVDLWPMNRVSHDINYLSRIGSITCHESGAGAGPICRDPHLTRHNAVLRQHERHPPANPNETEEGSSFWNMNSFQRAEMVSSIFRACRSSTKKRNPDCDEFVSVKSRKLGTED</sequence>
<organism evidence="1 2">
    <name type="scientific">Macleaya cordata</name>
    <name type="common">Five-seeded plume-poppy</name>
    <name type="synonym">Bocconia cordata</name>
    <dbReference type="NCBI Taxonomy" id="56857"/>
    <lineage>
        <taxon>Eukaryota</taxon>
        <taxon>Viridiplantae</taxon>
        <taxon>Streptophyta</taxon>
        <taxon>Embryophyta</taxon>
        <taxon>Tracheophyta</taxon>
        <taxon>Spermatophyta</taxon>
        <taxon>Magnoliopsida</taxon>
        <taxon>Ranunculales</taxon>
        <taxon>Papaveraceae</taxon>
        <taxon>Papaveroideae</taxon>
        <taxon>Macleaya</taxon>
    </lineage>
</organism>
<keyword evidence="2" id="KW-1185">Reference proteome</keyword>
<dbReference type="STRING" id="56857.A0A200QNH2"/>
<comment type="caution">
    <text evidence="1">The sequence shown here is derived from an EMBL/GenBank/DDBJ whole genome shotgun (WGS) entry which is preliminary data.</text>
</comment>
<name>A0A200QNH2_MACCD</name>
<proteinExistence type="predicted"/>
<evidence type="ECO:0000313" key="2">
    <source>
        <dbReference type="Proteomes" id="UP000195402"/>
    </source>
</evidence>
<reference evidence="1 2" key="1">
    <citation type="journal article" date="2017" name="Mol. Plant">
        <title>The Genome of Medicinal Plant Macleaya cordata Provides New Insights into Benzylisoquinoline Alkaloids Metabolism.</title>
        <authorList>
            <person name="Liu X."/>
            <person name="Liu Y."/>
            <person name="Huang P."/>
            <person name="Ma Y."/>
            <person name="Qing Z."/>
            <person name="Tang Q."/>
            <person name="Cao H."/>
            <person name="Cheng P."/>
            <person name="Zheng Y."/>
            <person name="Yuan Z."/>
            <person name="Zhou Y."/>
            <person name="Liu J."/>
            <person name="Tang Z."/>
            <person name="Zhuo Y."/>
            <person name="Zhang Y."/>
            <person name="Yu L."/>
            <person name="Huang J."/>
            <person name="Yang P."/>
            <person name="Peng Q."/>
            <person name="Zhang J."/>
            <person name="Jiang W."/>
            <person name="Zhang Z."/>
            <person name="Lin K."/>
            <person name="Ro D.K."/>
            <person name="Chen X."/>
            <person name="Xiong X."/>
            <person name="Shang Y."/>
            <person name="Huang S."/>
            <person name="Zeng J."/>
        </authorList>
    </citation>
    <scope>NUCLEOTIDE SEQUENCE [LARGE SCALE GENOMIC DNA]</scope>
    <source>
        <strain evidence="2">cv. BLH2017</strain>
        <tissue evidence="1">Root</tissue>
    </source>
</reference>
<gene>
    <name evidence="1" type="ORF">BVC80_1483g4</name>
</gene>
<dbReference type="OMA" id="CHESGAG"/>
<evidence type="ECO:0000313" key="1">
    <source>
        <dbReference type="EMBL" id="OVA12016.1"/>
    </source>
</evidence>
<dbReference type="Proteomes" id="UP000195402">
    <property type="component" value="Unassembled WGS sequence"/>
</dbReference>
<accession>A0A200QNH2</accession>
<dbReference type="InParanoid" id="A0A200QNH2"/>
<dbReference type="AlphaFoldDB" id="A0A200QNH2"/>
<dbReference type="EMBL" id="MVGT01001431">
    <property type="protein sequence ID" value="OVA12016.1"/>
    <property type="molecule type" value="Genomic_DNA"/>
</dbReference>
<protein>
    <submittedName>
        <fullName evidence="1">Uncharacterized protein</fullName>
    </submittedName>
</protein>
<dbReference type="OrthoDB" id="1875008at2759"/>